<accession>A0A6G9YD52</accession>
<keyword evidence="2" id="KW-0378">Hydrolase</keyword>
<dbReference type="InterPro" id="IPR001466">
    <property type="entry name" value="Beta-lactam-related"/>
</dbReference>
<evidence type="ECO:0000259" key="1">
    <source>
        <dbReference type="Pfam" id="PF00144"/>
    </source>
</evidence>
<feature type="domain" description="Beta-lactamase-related" evidence="1">
    <location>
        <begin position="57"/>
        <end position="401"/>
    </location>
</feature>
<dbReference type="Pfam" id="PF00144">
    <property type="entry name" value="Beta-lactamase"/>
    <property type="match status" value="1"/>
</dbReference>
<protein>
    <submittedName>
        <fullName evidence="2">Serine hydrolase</fullName>
    </submittedName>
</protein>
<dbReference type="PANTHER" id="PTHR43319:SF3">
    <property type="entry name" value="BETA-LACTAMASE-RELATED DOMAIN-CONTAINING PROTEIN"/>
    <property type="match status" value="1"/>
</dbReference>
<dbReference type="InterPro" id="IPR012338">
    <property type="entry name" value="Beta-lactam/transpept-like"/>
</dbReference>
<dbReference type="GO" id="GO:0016787">
    <property type="term" value="F:hydrolase activity"/>
    <property type="evidence" value="ECO:0007669"/>
    <property type="project" value="UniProtKB-KW"/>
</dbReference>
<dbReference type="AlphaFoldDB" id="A0A6G9YD52"/>
<proteinExistence type="predicted"/>
<dbReference type="Proteomes" id="UP000503540">
    <property type="component" value="Chromosome"/>
</dbReference>
<dbReference type="EMBL" id="CP046172">
    <property type="protein sequence ID" value="QIS10997.1"/>
    <property type="molecule type" value="Genomic_DNA"/>
</dbReference>
<reference evidence="2 3" key="1">
    <citation type="journal article" date="2019" name="ACS Chem. Biol.">
        <title>Identification and Mobilization of a Cryptic Antibiotic Biosynthesis Gene Locus from a Human-Pathogenic Nocardia Isolate.</title>
        <authorList>
            <person name="Herisse M."/>
            <person name="Ishida K."/>
            <person name="Porter J.L."/>
            <person name="Howden B."/>
            <person name="Hertweck C."/>
            <person name="Stinear T.P."/>
            <person name="Pidot S.J."/>
        </authorList>
    </citation>
    <scope>NUCLEOTIDE SEQUENCE [LARGE SCALE GENOMIC DNA]</scope>
    <source>
        <strain evidence="2 3">AUSMDU00012717</strain>
    </source>
</reference>
<organism evidence="2 3">
    <name type="scientific">Nocardia arthritidis</name>
    <dbReference type="NCBI Taxonomy" id="228602"/>
    <lineage>
        <taxon>Bacteria</taxon>
        <taxon>Bacillati</taxon>
        <taxon>Actinomycetota</taxon>
        <taxon>Actinomycetes</taxon>
        <taxon>Mycobacteriales</taxon>
        <taxon>Nocardiaceae</taxon>
        <taxon>Nocardia</taxon>
    </lineage>
</organism>
<dbReference type="Gene3D" id="3.40.710.10">
    <property type="entry name" value="DD-peptidase/beta-lactamase superfamily"/>
    <property type="match status" value="1"/>
</dbReference>
<evidence type="ECO:0000313" key="3">
    <source>
        <dbReference type="Proteomes" id="UP000503540"/>
    </source>
</evidence>
<gene>
    <name evidence="2" type="ORF">F5544_15575</name>
</gene>
<keyword evidence="3" id="KW-1185">Reference proteome</keyword>
<dbReference type="PANTHER" id="PTHR43319">
    <property type="entry name" value="BETA-LACTAMASE-RELATED"/>
    <property type="match status" value="1"/>
</dbReference>
<evidence type="ECO:0000313" key="2">
    <source>
        <dbReference type="EMBL" id="QIS10997.1"/>
    </source>
</evidence>
<dbReference type="SUPFAM" id="SSF56601">
    <property type="entry name" value="beta-lactamase/transpeptidase-like"/>
    <property type="match status" value="1"/>
</dbReference>
<name>A0A6G9YD52_9NOCA</name>
<sequence length="439" mass="46298">MKRCNISRSDNVVLSTVRDRFIARSRVRDYRGEMSNDAVPGVGGYAAAEFAPLVRAFARAFGHRRGAGGALAVHRHGVPLVHIWTGSAGAGPWTADTGAIIFSATKGVTATVIHRLADRGLLDYAAPVAEYWPEFAANGKARITVRQIMTHSAGLGSVGALATSAAEVLDHRLMEERLAAAKPDRLLGTPSYHALTYGWLLAGLARAITGRGMAELFRTEIAEPLGTDGIHLGRPPAASATTYAPLAGTQLSSIRNPLVAQVLGRTHLVPGAAGAATRALFLPGLEAILESAEPAILDTELGAGNGVCTADGLATMYGAVATGMYEGRQYLSPATLRAIGKVETYRLDRALFYTPMMWRLGYHSLPIPGARTGFGHVGLGGSFGWADPRLGLSVGFVHNRLSVGLLPLDMSAAAWILPLAVRGLRSARRAEATEARRAA</sequence>
<dbReference type="InterPro" id="IPR052907">
    <property type="entry name" value="Beta-lactamase/esterase"/>
</dbReference>
<dbReference type="KEGG" id="nah:F5544_15575"/>